<name>A0A1Y6MCW3_9GAMM</name>
<evidence type="ECO:0000313" key="2">
    <source>
        <dbReference type="Proteomes" id="UP000195963"/>
    </source>
</evidence>
<reference evidence="2" key="1">
    <citation type="submission" date="2017-06" db="EMBL/GenBank/DDBJ databases">
        <authorList>
            <person name="Rodrigo-Torres L."/>
            <person name="Arahal R.D."/>
            <person name="Lucena T."/>
        </authorList>
    </citation>
    <scope>NUCLEOTIDE SEQUENCE [LARGE SCALE GENOMIC DNA]</scope>
    <source>
        <strain evidence="2">CECT 9190</strain>
    </source>
</reference>
<evidence type="ECO:0000313" key="1">
    <source>
        <dbReference type="EMBL" id="SMY34405.1"/>
    </source>
</evidence>
<dbReference type="AlphaFoldDB" id="A0A1Y6MCW3"/>
<dbReference type="EMBL" id="FYAK01000002">
    <property type="protein sequence ID" value="SMY34405.1"/>
    <property type="molecule type" value="Genomic_DNA"/>
</dbReference>
<organism evidence="1 2">
    <name type="scientific">Photobacterium malacitanum</name>
    <dbReference type="NCBI Taxonomy" id="2204294"/>
    <lineage>
        <taxon>Bacteria</taxon>
        <taxon>Pseudomonadati</taxon>
        <taxon>Pseudomonadota</taxon>
        <taxon>Gammaproteobacteria</taxon>
        <taxon>Vibrionales</taxon>
        <taxon>Vibrionaceae</taxon>
        <taxon>Photobacterium</taxon>
    </lineage>
</organism>
<protein>
    <submittedName>
        <fullName evidence="1">Uncharacterized protein</fullName>
    </submittedName>
</protein>
<gene>
    <name evidence="1" type="ORF">PMAL9190_01652</name>
</gene>
<dbReference type="Proteomes" id="UP000195963">
    <property type="component" value="Unassembled WGS sequence"/>
</dbReference>
<accession>A0A1Y6MCW3</accession>
<keyword evidence="2" id="KW-1185">Reference proteome</keyword>
<sequence>MYQLFVNRITTQQMLDVNYSQSQSNSRYMINASDTFTVIARTLNSP</sequence>
<proteinExistence type="predicted"/>